<dbReference type="SUPFAM" id="SSF55729">
    <property type="entry name" value="Acyl-CoA N-acyltransferases (Nat)"/>
    <property type="match status" value="1"/>
</dbReference>
<dbReference type="Proteomes" id="UP000655868">
    <property type="component" value="Unassembled WGS sequence"/>
</dbReference>
<dbReference type="GO" id="GO:0016410">
    <property type="term" value="F:N-acyltransferase activity"/>
    <property type="evidence" value="ECO:0007669"/>
    <property type="project" value="TreeGrafter"/>
</dbReference>
<organism evidence="6 7">
    <name type="scientific">Antrihabitans stalagmiti</name>
    <dbReference type="NCBI Taxonomy" id="2799499"/>
    <lineage>
        <taxon>Bacteria</taxon>
        <taxon>Bacillati</taxon>
        <taxon>Actinomycetota</taxon>
        <taxon>Actinomycetes</taxon>
        <taxon>Mycobacteriales</taxon>
        <taxon>Nocardiaceae</taxon>
        <taxon>Antrihabitans</taxon>
    </lineage>
</organism>
<comment type="caution">
    <text evidence="6">The sequence shown here is derived from an EMBL/GenBank/DDBJ whole genome shotgun (WGS) entry which is preliminary data.</text>
</comment>
<dbReference type="SMART" id="SM01006">
    <property type="entry name" value="AlcB"/>
    <property type="match status" value="1"/>
</dbReference>
<reference evidence="6" key="1">
    <citation type="submission" date="2020-12" db="EMBL/GenBank/DDBJ databases">
        <title>Antrihabitans popcorni sp. nov. and Antrihabitans auranticaus sp. nov., isolated from a larva cave.</title>
        <authorList>
            <person name="Lee S.D."/>
            <person name="Kim I.S."/>
        </authorList>
    </citation>
    <scope>NUCLEOTIDE SEQUENCE</scope>
    <source>
        <strain evidence="6">YC3-6</strain>
    </source>
</reference>
<dbReference type="InterPro" id="IPR016181">
    <property type="entry name" value="Acyl_CoA_acyltransferase"/>
</dbReference>
<accession>A0A934U6E9</accession>
<evidence type="ECO:0000259" key="5">
    <source>
        <dbReference type="SMART" id="SM01006"/>
    </source>
</evidence>
<gene>
    <name evidence="6" type="ORF">JGU71_26830</name>
</gene>
<dbReference type="PANTHER" id="PTHR31438:SF1">
    <property type="entry name" value="LYSINE N-ACYLTRANSFERASE C17G9.06C-RELATED"/>
    <property type="match status" value="1"/>
</dbReference>
<evidence type="ECO:0000313" key="7">
    <source>
        <dbReference type="Proteomes" id="UP000655868"/>
    </source>
</evidence>
<evidence type="ECO:0000256" key="3">
    <source>
        <dbReference type="ARBA" id="ARBA00020586"/>
    </source>
</evidence>
<name>A0A934U6E9_9NOCA</name>
<dbReference type="EMBL" id="JAEMNV010000012">
    <property type="protein sequence ID" value="MBJ8342510.1"/>
    <property type="molecule type" value="Genomic_DNA"/>
</dbReference>
<feature type="domain" description="Acyltransferase MbtK/IucB-like conserved" evidence="5">
    <location>
        <begin position="38"/>
        <end position="86"/>
    </location>
</feature>
<sequence>MNLGTTHVLKRELVDVPAAVRAAPAPCVPTFADPFALRLVDPDTDDPELIASWMSRPHLAETWEQPWSAAQYRVDSQARLAGTYSRPCILSYDGNEIAYVELYRAAKDECGAIYDSDPWDMGFHIATADTTLLGKGIVSEWMAVLAERIWELEPLCTRIVVDPDYRNTPMRKALAKRGYEDLGEFDVRPDRRIALFAKSRPLRGS</sequence>
<dbReference type="Pfam" id="PF13523">
    <property type="entry name" value="Acetyltransf_8"/>
    <property type="match status" value="1"/>
</dbReference>
<comment type="pathway">
    <text evidence="2">Siderophore biosynthesis; mycobactin biosynthesis.</text>
</comment>
<dbReference type="Gene3D" id="3.40.630.30">
    <property type="match status" value="1"/>
</dbReference>
<dbReference type="GO" id="GO:0019290">
    <property type="term" value="P:siderophore biosynthetic process"/>
    <property type="evidence" value="ECO:0007669"/>
    <property type="project" value="InterPro"/>
</dbReference>
<dbReference type="PANTHER" id="PTHR31438">
    <property type="entry name" value="LYSINE N-ACYLTRANSFERASE C17G9.06C-RELATED"/>
    <property type="match status" value="1"/>
</dbReference>
<dbReference type="RefSeq" id="WP_199708103.1">
    <property type="nucleotide sequence ID" value="NZ_JAEMNV010000012.1"/>
</dbReference>
<evidence type="ECO:0000256" key="4">
    <source>
        <dbReference type="ARBA" id="ARBA00031122"/>
    </source>
</evidence>
<evidence type="ECO:0000256" key="1">
    <source>
        <dbReference type="ARBA" id="ARBA00003818"/>
    </source>
</evidence>
<dbReference type="AlphaFoldDB" id="A0A934U6E9"/>
<keyword evidence="7" id="KW-1185">Reference proteome</keyword>
<dbReference type="InterPro" id="IPR019432">
    <property type="entry name" value="Acyltransferase_MbtK/IucB-like"/>
</dbReference>
<protein>
    <recommendedName>
        <fullName evidence="3">Lysine N-acyltransferase MbtK</fullName>
    </recommendedName>
    <alternativeName>
        <fullName evidence="4">Mycobactin synthase protein K</fullName>
    </alternativeName>
</protein>
<comment type="function">
    <text evidence="1">Acyltransferase required for the direct transfer of medium- to long-chain fatty acyl moieties from a carrier protein (MbtL) on to the epsilon-amino group of lysine residue in the mycobactin core.</text>
</comment>
<evidence type="ECO:0000313" key="6">
    <source>
        <dbReference type="EMBL" id="MBJ8342510.1"/>
    </source>
</evidence>
<proteinExistence type="predicted"/>
<evidence type="ECO:0000256" key="2">
    <source>
        <dbReference type="ARBA" id="ARBA00005102"/>
    </source>
</evidence>